<reference evidence="1 2" key="1">
    <citation type="submission" date="2021-06" db="EMBL/GenBank/DDBJ databases">
        <authorList>
            <person name="Palmer J.M."/>
        </authorList>
    </citation>
    <scope>NUCLEOTIDE SEQUENCE [LARGE SCALE GENOMIC DNA]</scope>
    <source>
        <strain evidence="1 2">CL_MEX2019</strain>
        <tissue evidence="1">Muscle</tissue>
    </source>
</reference>
<organism evidence="1 2">
    <name type="scientific">Characodon lateralis</name>
    <dbReference type="NCBI Taxonomy" id="208331"/>
    <lineage>
        <taxon>Eukaryota</taxon>
        <taxon>Metazoa</taxon>
        <taxon>Chordata</taxon>
        <taxon>Craniata</taxon>
        <taxon>Vertebrata</taxon>
        <taxon>Euteleostomi</taxon>
        <taxon>Actinopterygii</taxon>
        <taxon>Neopterygii</taxon>
        <taxon>Teleostei</taxon>
        <taxon>Neoteleostei</taxon>
        <taxon>Acanthomorphata</taxon>
        <taxon>Ovalentaria</taxon>
        <taxon>Atherinomorphae</taxon>
        <taxon>Cyprinodontiformes</taxon>
        <taxon>Goodeidae</taxon>
        <taxon>Characodon</taxon>
    </lineage>
</organism>
<gene>
    <name evidence="1" type="ORF">CHARACLAT_015312</name>
</gene>
<protein>
    <submittedName>
        <fullName evidence="1">Uncharacterized protein</fullName>
    </submittedName>
</protein>
<dbReference type="EMBL" id="JAHUTJ010033974">
    <property type="protein sequence ID" value="MED6277612.1"/>
    <property type="molecule type" value="Genomic_DNA"/>
</dbReference>
<sequence length="265" mass="30919">MENLRWDMMTEELLDCLSEFWKEFYDQCTTGNAYKVPFLRHDYGQQQWESVGRIIAFGWTREKYLLVKITPVILEQAGFGQVKSDVVENFLKYTPESERSVFQSWQSDFSSVGQEELIEILDNYSCRRMPTATNVNEILQEPAHKTLVQEPAYVIEQWAKILSITGKSFQDLAKSIVFPQEMNVHQKDIQKYLSTYVRNADLQHLSLFLRFCTGSDVFLGKRILLDFTKIEGFLRRSVAHTCSCVLELSVYYDGYPDFCAEMNKV</sequence>
<dbReference type="SUPFAM" id="SSF56204">
    <property type="entry name" value="Hect, E3 ligase catalytic domain"/>
    <property type="match status" value="1"/>
</dbReference>
<accession>A0ABU7DRQ4</accession>
<keyword evidence="2" id="KW-1185">Reference proteome</keyword>
<comment type="caution">
    <text evidence="1">The sequence shown here is derived from an EMBL/GenBank/DDBJ whole genome shotgun (WGS) entry which is preliminary data.</text>
</comment>
<evidence type="ECO:0000313" key="1">
    <source>
        <dbReference type="EMBL" id="MED6277612.1"/>
    </source>
</evidence>
<name>A0ABU7DRQ4_9TELE</name>
<dbReference type="InterPro" id="IPR035983">
    <property type="entry name" value="Hect_E3_ubiquitin_ligase"/>
</dbReference>
<proteinExistence type="predicted"/>
<evidence type="ECO:0000313" key="2">
    <source>
        <dbReference type="Proteomes" id="UP001352852"/>
    </source>
</evidence>
<dbReference type="Proteomes" id="UP001352852">
    <property type="component" value="Unassembled WGS sequence"/>
</dbReference>